<dbReference type="AlphaFoldDB" id="C6C3F5"/>
<evidence type="ECO:0000256" key="5">
    <source>
        <dbReference type="ARBA" id="ARBA00022989"/>
    </source>
</evidence>
<keyword evidence="3" id="KW-1003">Cell membrane</keyword>
<feature type="transmembrane region" description="Helical" evidence="7">
    <location>
        <begin position="309"/>
        <end position="326"/>
    </location>
</feature>
<keyword evidence="5 7" id="KW-1133">Transmembrane helix</keyword>
<dbReference type="Gene3D" id="1.20.1250.20">
    <property type="entry name" value="MFS general substrate transporter like domains"/>
    <property type="match status" value="1"/>
</dbReference>
<gene>
    <name evidence="8" type="ordered locus">Dd703_3493</name>
</gene>
<dbReference type="InterPro" id="IPR011701">
    <property type="entry name" value="MFS"/>
</dbReference>
<keyword evidence="2" id="KW-0813">Transport</keyword>
<evidence type="ECO:0000256" key="2">
    <source>
        <dbReference type="ARBA" id="ARBA00022448"/>
    </source>
</evidence>
<feature type="transmembrane region" description="Helical" evidence="7">
    <location>
        <begin position="279"/>
        <end position="302"/>
    </location>
</feature>
<keyword evidence="4 7" id="KW-0812">Transmembrane</keyword>
<reference evidence="8" key="1">
    <citation type="submission" date="2009-06" db="EMBL/GenBank/DDBJ databases">
        <title>Complete sequence of Dickeya dadantii Ech703.</title>
        <authorList>
            <consortium name="US DOE Joint Genome Institute"/>
            <person name="Lucas S."/>
            <person name="Copeland A."/>
            <person name="Lapidus A."/>
            <person name="Glavina del Rio T."/>
            <person name="Dalin E."/>
            <person name="Tice H."/>
            <person name="Bruce D."/>
            <person name="Goodwin L."/>
            <person name="Pitluck S."/>
            <person name="Chertkov O."/>
            <person name="Brettin T."/>
            <person name="Detter J.C."/>
            <person name="Han C."/>
            <person name="Larimer F."/>
            <person name="Land M."/>
            <person name="Hauser L."/>
            <person name="Kyrpides N."/>
            <person name="Mikhailova N."/>
            <person name="Balakrishnan V."/>
            <person name="Glasner J."/>
            <person name="Perna N.T."/>
        </authorList>
    </citation>
    <scope>NUCLEOTIDE SEQUENCE [LARGE SCALE GENOMIC DNA]</scope>
    <source>
        <strain evidence="8">Ech703</strain>
    </source>
</reference>
<sequence>MTIPLFHCSEFCHFFNLQNTNIIVSGIFIMSPVLISFLSLVFIADGLMTFLIPVAVYAETQSLTYSGLSYAIWWLPRLVMIPALGAFIDRIGIRPVSITADAAKAFGCLLLCLVLNFSNESLTLAIACGLLGAVISTGNAQTLVAMEKLIAGRSRRIEHDANLLTRLDLLGMIVGPALGMLLFEYGFVTLLYISATCYLCNAYYFLTARLFSASPEYDEKSEGNKSISSNDKISLSVIMRQPFIILMIVLAVGNNMFDGLIESSGAALIKNNMALSVKYFGFIDICAGAVGFLSTFVYSAALRRLSQEMLLTIGLGVSLGASLLLMGSLQQLGAFLAFYSLGIAGRVFTGNVMRTLRITLIPERQLARASSWIMLLNQSILPFMSLFLFLSERFALPLQYFLYAALALSLLAGMGMLTALRHKTKSDSLGVPAKLTTPER</sequence>
<dbReference type="GO" id="GO:0005886">
    <property type="term" value="C:plasma membrane"/>
    <property type="evidence" value="ECO:0007669"/>
    <property type="project" value="UniProtKB-SubCell"/>
</dbReference>
<protein>
    <submittedName>
        <fullName evidence="8">Major facilitator superfamily MFS_1</fullName>
    </submittedName>
</protein>
<evidence type="ECO:0000313" key="8">
    <source>
        <dbReference type="EMBL" id="ACS87253.1"/>
    </source>
</evidence>
<dbReference type="PANTHER" id="PTHR23513:SF9">
    <property type="entry name" value="ENTEROBACTIN EXPORTER ENTS"/>
    <property type="match status" value="1"/>
</dbReference>
<dbReference type="GO" id="GO:0022857">
    <property type="term" value="F:transmembrane transporter activity"/>
    <property type="evidence" value="ECO:0007669"/>
    <property type="project" value="InterPro"/>
</dbReference>
<evidence type="ECO:0000313" key="9">
    <source>
        <dbReference type="Proteomes" id="UP000002734"/>
    </source>
</evidence>
<feature type="transmembrane region" description="Helical" evidence="7">
    <location>
        <begin position="70"/>
        <end position="88"/>
    </location>
</feature>
<accession>C6C3F5</accession>
<dbReference type="Pfam" id="PF07690">
    <property type="entry name" value="MFS_1"/>
    <property type="match status" value="1"/>
</dbReference>
<feature type="transmembrane region" description="Helical" evidence="7">
    <location>
        <begin position="332"/>
        <end position="349"/>
    </location>
</feature>
<dbReference type="Proteomes" id="UP000002734">
    <property type="component" value="Chromosome"/>
</dbReference>
<keyword evidence="9" id="KW-1185">Reference proteome</keyword>
<dbReference type="InterPro" id="IPR036259">
    <property type="entry name" value="MFS_trans_sf"/>
</dbReference>
<keyword evidence="6 7" id="KW-0472">Membrane</keyword>
<evidence type="ECO:0000256" key="1">
    <source>
        <dbReference type="ARBA" id="ARBA00004651"/>
    </source>
</evidence>
<proteinExistence type="predicted"/>
<feature type="transmembrane region" description="Helical" evidence="7">
    <location>
        <begin position="124"/>
        <end position="146"/>
    </location>
</feature>
<dbReference type="STRING" id="579405.Dd703_3493"/>
<dbReference type="SUPFAM" id="SSF103473">
    <property type="entry name" value="MFS general substrate transporter"/>
    <property type="match status" value="1"/>
</dbReference>
<evidence type="ECO:0000256" key="3">
    <source>
        <dbReference type="ARBA" id="ARBA00022475"/>
    </source>
</evidence>
<organism evidence="8 9">
    <name type="scientific">Musicola paradisiaca (strain Ech703)</name>
    <name type="common">Dickeya paradisiaca</name>
    <name type="synonym">Dickeya dadantii</name>
    <dbReference type="NCBI Taxonomy" id="579405"/>
    <lineage>
        <taxon>Bacteria</taxon>
        <taxon>Pseudomonadati</taxon>
        <taxon>Pseudomonadota</taxon>
        <taxon>Gammaproteobacteria</taxon>
        <taxon>Enterobacterales</taxon>
        <taxon>Pectobacteriaceae</taxon>
        <taxon>Musicola</taxon>
    </lineage>
</organism>
<feature type="transmembrane region" description="Helical" evidence="7">
    <location>
        <begin position="400"/>
        <end position="420"/>
    </location>
</feature>
<feature type="transmembrane region" description="Helical" evidence="7">
    <location>
        <begin position="369"/>
        <end position="388"/>
    </location>
</feature>
<dbReference type="HOGENOM" id="CLU_051815_0_0_6"/>
<evidence type="ECO:0000256" key="6">
    <source>
        <dbReference type="ARBA" id="ARBA00023136"/>
    </source>
</evidence>
<feature type="transmembrane region" description="Helical" evidence="7">
    <location>
        <begin position="167"/>
        <end position="185"/>
    </location>
</feature>
<dbReference type="KEGG" id="dda:Dd703_3493"/>
<dbReference type="EMBL" id="CP001654">
    <property type="protein sequence ID" value="ACS87253.1"/>
    <property type="molecule type" value="Genomic_DNA"/>
</dbReference>
<comment type="subcellular location">
    <subcellularLocation>
        <location evidence="1">Cell membrane</location>
        <topology evidence="1">Multi-pass membrane protein</topology>
    </subcellularLocation>
</comment>
<dbReference type="PANTHER" id="PTHR23513">
    <property type="entry name" value="INTEGRAL MEMBRANE EFFLUX PROTEIN-RELATED"/>
    <property type="match status" value="1"/>
</dbReference>
<dbReference type="eggNOG" id="COG2211">
    <property type="taxonomic scope" value="Bacteria"/>
</dbReference>
<name>C6C3F5_MUSP7</name>
<evidence type="ECO:0000256" key="4">
    <source>
        <dbReference type="ARBA" id="ARBA00022692"/>
    </source>
</evidence>
<evidence type="ECO:0000256" key="7">
    <source>
        <dbReference type="SAM" id="Phobius"/>
    </source>
</evidence>